<evidence type="ECO:0000256" key="4">
    <source>
        <dbReference type="ARBA" id="ARBA00022617"/>
    </source>
</evidence>
<dbReference type="GO" id="GO:0016020">
    <property type="term" value="C:membrane"/>
    <property type="evidence" value="ECO:0007669"/>
    <property type="project" value="UniProtKB-SubCell"/>
</dbReference>
<protein>
    <recommendedName>
        <fullName evidence="11">ascorbate ferrireductase (transmembrane)</fullName>
        <ecNumber evidence="11">7.2.1.3</ecNumber>
    </recommendedName>
</protein>
<comment type="caution">
    <text evidence="15">The sequence shown here is derived from an EMBL/GenBank/DDBJ whole genome shotgun (WGS) entry which is preliminary data.</text>
</comment>
<evidence type="ECO:0000256" key="13">
    <source>
        <dbReference type="SAM" id="Phobius"/>
    </source>
</evidence>
<feature type="transmembrane region" description="Helical" evidence="13">
    <location>
        <begin position="9"/>
        <end position="32"/>
    </location>
</feature>
<evidence type="ECO:0000256" key="9">
    <source>
        <dbReference type="ARBA" id="ARBA00023004"/>
    </source>
</evidence>
<comment type="catalytic activity">
    <reaction evidence="12">
        <text>Fe(3+)(out) + L-ascorbate(in) = monodehydro-L-ascorbate radical(in) + Fe(2+)(out) + H(+)</text>
        <dbReference type="Rhea" id="RHEA:30403"/>
        <dbReference type="ChEBI" id="CHEBI:15378"/>
        <dbReference type="ChEBI" id="CHEBI:29033"/>
        <dbReference type="ChEBI" id="CHEBI:29034"/>
        <dbReference type="ChEBI" id="CHEBI:38290"/>
        <dbReference type="ChEBI" id="CHEBI:59513"/>
        <dbReference type="EC" id="7.2.1.3"/>
    </reaction>
</comment>
<dbReference type="EMBL" id="JAWXYG010000010">
    <property type="protein sequence ID" value="KAK4260892.1"/>
    <property type="molecule type" value="Genomic_DNA"/>
</dbReference>
<proteinExistence type="predicted"/>
<organism evidence="15 16">
    <name type="scientific">Acacia crassicarpa</name>
    <name type="common">northern wattle</name>
    <dbReference type="NCBI Taxonomy" id="499986"/>
    <lineage>
        <taxon>Eukaryota</taxon>
        <taxon>Viridiplantae</taxon>
        <taxon>Streptophyta</taxon>
        <taxon>Embryophyta</taxon>
        <taxon>Tracheophyta</taxon>
        <taxon>Spermatophyta</taxon>
        <taxon>Magnoliopsida</taxon>
        <taxon>eudicotyledons</taxon>
        <taxon>Gunneridae</taxon>
        <taxon>Pentapetalae</taxon>
        <taxon>rosids</taxon>
        <taxon>fabids</taxon>
        <taxon>Fabales</taxon>
        <taxon>Fabaceae</taxon>
        <taxon>Caesalpinioideae</taxon>
        <taxon>mimosoid clade</taxon>
        <taxon>Acacieae</taxon>
        <taxon>Acacia</taxon>
    </lineage>
</organism>
<evidence type="ECO:0000313" key="16">
    <source>
        <dbReference type="Proteomes" id="UP001293593"/>
    </source>
</evidence>
<dbReference type="Gene3D" id="1.20.120.1770">
    <property type="match status" value="1"/>
</dbReference>
<evidence type="ECO:0000256" key="7">
    <source>
        <dbReference type="ARBA" id="ARBA00022982"/>
    </source>
</evidence>
<evidence type="ECO:0000256" key="12">
    <source>
        <dbReference type="ARBA" id="ARBA00051575"/>
    </source>
</evidence>
<evidence type="ECO:0000256" key="6">
    <source>
        <dbReference type="ARBA" id="ARBA00022723"/>
    </source>
</evidence>
<sequence>MAASASTPLVFLVFMARILGFTVALLVLFWASAFSSSFLPSTLPAQHLLYSLLHPLLMVIGFILISGEAILVHRWFPGSRGMKKCVHLWLQGVAMTCGFFGIWTRFQGKDGIVANFYSLHSWMGLLCISLFAAQWLIGFWNFWHRGEVRKVRKRILPWHVFLGLYTYALAVATAETGLAEKLIFIQAARTTTNLSKHSAESMVVNSLGLGLALLGVLVVFAALSPINKNQLQQQSLKTKPSFSDSTTKAFL</sequence>
<keyword evidence="10 13" id="KW-0472">Membrane</keyword>
<dbReference type="PANTHER" id="PTHR10106:SF41">
    <property type="entry name" value="TRANSMEMBRANE ASCORBATE FERRIREDUCTASE 4-RELATED"/>
    <property type="match status" value="1"/>
</dbReference>
<evidence type="ECO:0000256" key="11">
    <source>
        <dbReference type="ARBA" id="ARBA00024225"/>
    </source>
</evidence>
<keyword evidence="9" id="KW-0408">Iron</keyword>
<evidence type="ECO:0000256" key="1">
    <source>
        <dbReference type="ARBA" id="ARBA00001970"/>
    </source>
</evidence>
<dbReference type="Pfam" id="PF03188">
    <property type="entry name" value="Cytochrom_B561"/>
    <property type="match status" value="1"/>
</dbReference>
<comment type="cofactor">
    <cofactor evidence="1">
        <name>heme b</name>
        <dbReference type="ChEBI" id="CHEBI:60344"/>
    </cofactor>
</comment>
<keyword evidence="5 13" id="KW-0812">Transmembrane</keyword>
<dbReference type="InterPro" id="IPR043205">
    <property type="entry name" value="CYB561/CYBRD1-like"/>
</dbReference>
<feature type="transmembrane region" description="Helical" evidence="13">
    <location>
        <begin position="85"/>
        <end position="103"/>
    </location>
</feature>
<comment type="subcellular location">
    <subcellularLocation>
        <location evidence="2">Membrane</location>
        <topology evidence="2">Multi-pass membrane protein</topology>
    </subcellularLocation>
</comment>
<feature type="transmembrane region" description="Helical" evidence="13">
    <location>
        <begin position="52"/>
        <end position="73"/>
    </location>
</feature>
<dbReference type="Proteomes" id="UP001293593">
    <property type="component" value="Unassembled WGS sequence"/>
</dbReference>
<dbReference type="InterPro" id="IPR006593">
    <property type="entry name" value="Cyt_b561/ferric_Rdtase_TM"/>
</dbReference>
<keyword evidence="3" id="KW-0813">Transport</keyword>
<name>A0AAE1IZE6_9FABA</name>
<keyword evidence="7" id="KW-0249">Electron transport</keyword>
<feature type="transmembrane region" description="Helical" evidence="13">
    <location>
        <begin position="155"/>
        <end position="174"/>
    </location>
</feature>
<keyword evidence="6" id="KW-0479">Metal-binding</keyword>
<evidence type="ECO:0000256" key="8">
    <source>
        <dbReference type="ARBA" id="ARBA00022989"/>
    </source>
</evidence>
<evidence type="ECO:0000256" key="2">
    <source>
        <dbReference type="ARBA" id="ARBA00004141"/>
    </source>
</evidence>
<keyword evidence="16" id="KW-1185">Reference proteome</keyword>
<feature type="transmembrane region" description="Helical" evidence="13">
    <location>
        <begin position="123"/>
        <end position="143"/>
    </location>
</feature>
<dbReference type="AlphaFoldDB" id="A0AAE1IZE6"/>
<dbReference type="FunFam" id="1.20.120.1770:FF:000001">
    <property type="entry name" value="Cytochrome b reductase 1"/>
    <property type="match status" value="1"/>
</dbReference>
<dbReference type="GO" id="GO:0140571">
    <property type="term" value="F:transmembrane ascorbate ferrireductase activity"/>
    <property type="evidence" value="ECO:0007669"/>
    <property type="project" value="UniProtKB-EC"/>
</dbReference>
<keyword evidence="8 13" id="KW-1133">Transmembrane helix</keyword>
<dbReference type="EC" id="7.2.1.3" evidence="11"/>
<evidence type="ECO:0000259" key="14">
    <source>
        <dbReference type="PROSITE" id="PS50939"/>
    </source>
</evidence>
<dbReference type="PANTHER" id="PTHR10106">
    <property type="entry name" value="CYTOCHROME B561-RELATED"/>
    <property type="match status" value="1"/>
</dbReference>
<dbReference type="PROSITE" id="PS50939">
    <property type="entry name" value="CYTOCHROME_B561"/>
    <property type="match status" value="1"/>
</dbReference>
<evidence type="ECO:0000256" key="5">
    <source>
        <dbReference type="ARBA" id="ARBA00022692"/>
    </source>
</evidence>
<keyword evidence="4" id="KW-0349">Heme</keyword>
<reference evidence="15" key="1">
    <citation type="submission" date="2023-10" db="EMBL/GenBank/DDBJ databases">
        <title>Chromosome-level genome of the transformable northern wattle, Acacia crassicarpa.</title>
        <authorList>
            <person name="Massaro I."/>
            <person name="Sinha N.R."/>
            <person name="Poethig S."/>
            <person name="Leichty A.R."/>
        </authorList>
    </citation>
    <scope>NUCLEOTIDE SEQUENCE</scope>
    <source>
        <strain evidence="15">Acra3RX</strain>
        <tissue evidence="15">Leaf</tissue>
    </source>
</reference>
<dbReference type="SMART" id="SM00665">
    <property type="entry name" value="B561"/>
    <property type="match status" value="1"/>
</dbReference>
<evidence type="ECO:0000256" key="10">
    <source>
        <dbReference type="ARBA" id="ARBA00023136"/>
    </source>
</evidence>
<evidence type="ECO:0000256" key="3">
    <source>
        <dbReference type="ARBA" id="ARBA00022448"/>
    </source>
</evidence>
<dbReference type="GO" id="GO:0046872">
    <property type="term" value="F:metal ion binding"/>
    <property type="evidence" value="ECO:0007669"/>
    <property type="project" value="UniProtKB-KW"/>
</dbReference>
<feature type="transmembrane region" description="Helical" evidence="13">
    <location>
        <begin position="202"/>
        <end position="223"/>
    </location>
</feature>
<feature type="domain" description="Cytochrome b561" evidence="14">
    <location>
        <begin position="15"/>
        <end position="223"/>
    </location>
</feature>
<gene>
    <name evidence="15" type="ORF">QN277_003953</name>
</gene>
<evidence type="ECO:0000313" key="15">
    <source>
        <dbReference type="EMBL" id="KAK4260892.1"/>
    </source>
</evidence>
<accession>A0AAE1IZE6</accession>